<name>A0AAN6TFV7_9PEZI</name>
<reference evidence="2" key="1">
    <citation type="journal article" date="2023" name="Mol. Phylogenet. Evol.">
        <title>Genome-scale phylogeny and comparative genomics of the fungal order Sordariales.</title>
        <authorList>
            <person name="Hensen N."/>
            <person name="Bonometti L."/>
            <person name="Westerberg I."/>
            <person name="Brannstrom I.O."/>
            <person name="Guillou S."/>
            <person name="Cros-Aarteil S."/>
            <person name="Calhoun S."/>
            <person name="Haridas S."/>
            <person name="Kuo A."/>
            <person name="Mondo S."/>
            <person name="Pangilinan J."/>
            <person name="Riley R."/>
            <person name="LaButti K."/>
            <person name="Andreopoulos B."/>
            <person name="Lipzen A."/>
            <person name="Chen C."/>
            <person name="Yan M."/>
            <person name="Daum C."/>
            <person name="Ng V."/>
            <person name="Clum A."/>
            <person name="Steindorff A."/>
            <person name="Ohm R.A."/>
            <person name="Martin F."/>
            <person name="Silar P."/>
            <person name="Natvig D.O."/>
            <person name="Lalanne C."/>
            <person name="Gautier V."/>
            <person name="Ament-Velasquez S.L."/>
            <person name="Kruys A."/>
            <person name="Hutchinson M.I."/>
            <person name="Powell A.J."/>
            <person name="Barry K."/>
            <person name="Miller A.N."/>
            <person name="Grigoriev I.V."/>
            <person name="Debuchy R."/>
            <person name="Gladieux P."/>
            <person name="Hiltunen Thoren M."/>
            <person name="Johannesson H."/>
        </authorList>
    </citation>
    <scope>NUCLEOTIDE SEQUENCE</scope>
    <source>
        <strain evidence="2">CBS 508.74</strain>
    </source>
</reference>
<dbReference type="RefSeq" id="XP_064670665.1">
    <property type="nucleotide sequence ID" value="XM_064810413.1"/>
</dbReference>
<dbReference type="EMBL" id="MU853340">
    <property type="protein sequence ID" value="KAK4113095.1"/>
    <property type="molecule type" value="Genomic_DNA"/>
</dbReference>
<gene>
    <name evidence="2" type="ORF">N656DRAFT_642109</name>
</gene>
<organism evidence="2 3">
    <name type="scientific">Canariomyces notabilis</name>
    <dbReference type="NCBI Taxonomy" id="2074819"/>
    <lineage>
        <taxon>Eukaryota</taxon>
        <taxon>Fungi</taxon>
        <taxon>Dikarya</taxon>
        <taxon>Ascomycota</taxon>
        <taxon>Pezizomycotina</taxon>
        <taxon>Sordariomycetes</taxon>
        <taxon>Sordariomycetidae</taxon>
        <taxon>Sordariales</taxon>
        <taxon>Chaetomiaceae</taxon>
        <taxon>Canariomyces</taxon>
    </lineage>
</organism>
<protein>
    <submittedName>
        <fullName evidence="2">Uncharacterized protein</fullName>
    </submittedName>
</protein>
<sequence>MNPLVWIEHITAEDWRPAYAQERSDVMLLMEGQGREKSVHRIAEGDIQHRVDYGLVDAKIKRRLLMIPRFSLWENTLLPLWGITFTLRHGEVSYTHQQIEGSSIRFCVAVWFPAMHSPKGHDDPKGAIAWTMIPPSNKTEGQWKSADHFSMLPCSHIPRDGMEFSEQFISYLKGMWLKECDRAEDALAELRSEQLEQKGKRRDFILILEKEAKAFTILHAALRNQFSAAREFGNVIKAYHDVRFLGELQRKTTLKMRSSIGSSNWIKELEIFCSLWAYS</sequence>
<evidence type="ECO:0000313" key="3">
    <source>
        <dbReference type="Proteomes" id="UP001302812"/>
    </source>
</evidence>
<dbReference type="GeneID" id="89934538"/>
<dbReference type="Proteomes" id="UP001302812">
    <property type="component" value="Unassembled WGS sequence"/>
</dbReference>
<evidence type="ECO:0000256" key="1">
    <source>
        <dbReference type="SAM" id="Coils"/>
    </source>
</evidence>
<proteinExistence type="predicted"/>
<evidence type="ECO:0000313" key="2">
    <source>
        <dbReference type="EMBL" id="KAK4113095.1"/>
    </source>
</evidence>
<accession>A0AAN6TFV7</accession>
<reference evidence="2" key="2">
    <citation type="submission" date="2023-05" db="EMBL/GenBank/DDBJ databases">
        <authorList>
            <consortium name="Lawrence Berkeley National Laboratory"/>
            <person name="Steindorff A."/>
            <person name="Hensen N."/>
            <person name="Bonometti L."/>
            <person name="Westerberg I."/>
            <person name="Brannstrom I.O."/>
            <person name="Guillou S."/>
            <person name="Cros-Aarteil S."/>
            <person name="Calhoun S."/>
            <person name="Haridas S."/>
            <person name="Kuo A."/>
            <person name="Mondo S."/>
            <person name="Pangilinan J."/>
            <person name="Riley R."/>
            <person name="Labutti K."/>
            <person name="Andreopoulos B."/>
            <person name="Lipzen A."/>
            <person name="Chen C."/>
            <person name="Yanf M."/>
            <person name="Daum C."/>
            <person name="Ng V."/>
            <person name="Clum A."/>
            <person name="Ohm R."/>
            <person name="Martin F."/>
            <person name="Silar P."/>
            <person name="Natvig D."/>
            <person name="Lalanne C."/>
            <person name="Gautier V."/>
            <person name="Ament-Velasquez S.L."/>
            <person name="Kruys A."/>
            <person name="Hutchinson M.I."/>
            <person name="Powell A.J."/>
            <person name="Barry K."/>
            <person name="Miller A.N."/>
            <person name="Grigoriev I.V."/>
            <person name="Debuchy R."/>
            <person name="Gladieux P."/>
            <person name="Thoren M.H."/>
            <person name="Johannesson H."/>
        </authorList>
    </citation>
    <scope>NUCLEOTIDE SEQUENCE</scope>
    <source>
        <strain evidence="2">CBS 508.74</strain>
    </source>
</reference>
<keyword evidence="1" id="KW-0175">Coiled coil</keyword>
<feature type="coiled-coil region" evidence="1">
    <location>
        <begin position="173"/>
        <end position="200"/>
    </location>
</feature>
<comment type="caution">
    <text evidence="2">The sequence shown here is derived from an EMBL/GenBank/DDBJ whole genome shotgun (WGS) entry which is preliminary data.</text>
</comment>
<dbReference type="AlphaFoldDB" id="A0AAN6TFV7"/>
<keyword evidence="3" id="KW-1185">Reference proteome</keyword>